<evidence type="ECO:0000313" key="1">
    <source>
        <dbReference type="Proteomes" id="UP000095283"/>
    </source>
</evidence>
<reference evidence="2" key="1">
    <citation type="submission" date="2016-11" db="UniProtKB">
        <authorList>
            <consortium name="WormBaseParasite"/>
        </authorList>
    </citation>
    <scope>IDENTIFICATION</scope>
</reference>
<proteinExistence type="predicted"/>
<accession>A0A1I7XLX1</accession>
<dbReference type="Proteomes" id="UP000095283">
    <property type="component" value="Unplaced"/>
</dbReference>
<dbReference type="WBParaSite" id="Hba_18304">
    <property type="protein sequence ID" value="Hba_18304"/>
    <property type="gene ID" value="Hba_18304"/>
</dbReference>
<organism evidence="1 2">
    <name type="scientific">Heterorhabditis bacteriophora</name>
    <name type="common">Entomopathogenic nematode worm</name>
    <dbReference type="NCBI Taxonomy" id="37862"/>
    <lineage>
        <taxon>Eukaryota</taxon>
        <taxon>Metazoa</taxon>
        <taxon>Ecdysozoa</taxon>
        <taxon>Nematoda</taxon>
        <taxon>Chromadorea</taxon>
        <taxon>Rhabditida</taxon>
        <taxon>Rhabditina</taxon>
        <taxon>Rhabditomorpha</taxon>
        <taxon>Strongyloidea</taxon>
        <taxon>Heterorhabditidae</taxon>
        <taxon>Heterorhabditis</taxon>
    </lineage>
</organism>
<evidence type="ECO:0000313" key="2">
    <source>
        <dbReference type="WBParaSite" id="Hba_18304"/>
    </source>
</evidence>
<dbReference type="AlphaFoldDB" id="A0A1I7XLX1"/>
<name>A0A1I7XLX1_HETBA</name>
<protein>
    <submittedName>
        <fullName evidence="2">DUF1330 domain-containing protein</fullName>
    </submittedName>
</protein>
<keyword evidence="1" id="KW-1185">Reference proteome</keyword>
<sequence length="30" mass="3204">MIVLLGTYTDADAAFAREDATECVRTASLV</sequence>